<evidence type="ECO:0000256" key="8">
    <source>
        <dbReference type="PIRNR" id="PIRNR037471"/>
    </source>
</evidence>
<dbReference type="STRING" id="51240.A0A2I4DXM9"/>
<keyword evidence="9" id="KW-1185">Reference proteome</keyword>
<evidence type="ECO:0000313" key="10">
    <source>
        <dbReference type="RefSeq" id="XP_018811914.1"/>
    </source>
</evidence>
<proteinExistence type="predicted"/>
<evidence type="ECO:0000313" key="9">
    <source>
        <dbReference type="Proteomes" id="UP000235220"/>
    </source>
</evidence>
<reference evidence="10" key="1">
    <citation type="submission" date="2025-08" db="UniProtKB">
        <authorList>
            <consortium name="RefSeq"/>
        </authorList>
    </citation>
    <scope>IDENTIFICATION</scope>
    <source>
        <tissue evidence="10">Leaves</tissue>
    </source>
</reference>
<organism evidence="9 10">
    <name type="scientific">Juglans regia</name>
    <name type="common">English walnut</name>
    <dbReference type="NCBI Taxonomy" id="51240"/>
    <lineage>
        <taxon>Eukaryota</taxon>
        <taxon>Viridiplantae</taxon>
        <taxon>Streptophyta</taxon>
        <taxon>Embryophyta</taxon>
        <taxon>Tracheophyta</taxon>
        <taxon>Spermatophyta</taxon>
        <taxon>Magnoliopsida</taxon>
        <taxon>eudicotyledons</taxon>
        <taxon>Gunneridae</taxon>
        <taxon>Pentapetalae</taxon>
        <taxon>rosids</taxon>
        <taxon>fabids</taxon>
        <taxon>Fagales</taxon>
        <taxon>Juglandaceae</taxon>
        <taxon>Juglans</taxon>
    </lineage>
</organism>
<dbReference type="InterPro" id="IPR006593">
    <property type="entry name" value="Cyt_b561/ferric_Rdtase_TM"/>
</dbReference>
<comment type="cofactor">
    <cofactor evidence="8">
        <name>heme b</name>
        <dbReference type="ChEBI" id="CHEBI:60344"/>
    </cofactor>
    <text evidence="8">Binds 2 heme b groups non-covalently.</text>
</comment>
<dbReference type="Gene3D" id="1.20.120.1770">
    <property type="match status" value="1"/>
</dbReference>
<dbReference type="PANTHER" id="PTHR23130:SF175">
    <property type="entry name" value="CYTOCHROME B561 AND DOMON DOMAIN-CONTAINING PROTEIN"/>
    <property type="match status" value="1"/>
</dbReference>
<dbReference type="Pfam" id="PF04526">
    <property type="entry name" value="DUF568"/>
    <property type="match status" value="1"/>
</dbReference>
<accession>A0A2I4DXM9</accession>
<dbReference type="PROSITE" id="PS50836">
    <property type="entry name" value="DOMON"/>
    <property type="match status" value="1"/>
</dbReference>
<keyword evidence="5 8" id="KW-0249">Electron transport</keyword>
<keyword evidence="2 8" id="KW-0813">Transport</keyword>
<keyword evidence="7 8" id="KW-0472">Membrane</keyword>
<keyword evidence="3" id="KW-0812">Transmembrane</keyword>
<evidence type="ECO:0000256" key="2">
    <source>
        <dbReference type="ARBA" id="ARBA00022448"/>
    </source>
</evidence>
<dbReference type="RefSeq" id="XP_018811914.1">
    <property type="nucleotide sequence ID" value="XM_018956369.2"/>
</dbReference>
<dbReference type="KEGG" id="jre:108984414"/>
<dbReference type="SMART" id="SM00665">
    <property type="entry name" value="B561"/>
    <property type="match status" value="1"/>
</dbReference>
<dbReference type="InterPro" id="IPR005018">
    <property type="entry name" value="DOMON_domain"/>
</dbReference>
<evidence type="ECO:0000256" key="4">
    <source>
        <dbReference type="ARBA" id="ARBA00022729"/>
    </source>
</evidence>
<dbReference type="PIRSF" id="PIRSF037471">
    <property type="entry name" value="UCP037471"/>
    <property type="match status" value="1"/>
</dbReference>
<dbReference type="AlphaFoldDB" id="A0A2I4DXM9"/>
<evidence type="ECO:0000256" key="7">
    <source>
        <dbReference type="ARBA" id="ARBA00023136"/>
    </source>
</evidence>
<keyword evidence="4" id="KW-0732">Signal</keyword>
<dbReference type="CDD" id="cd08760">
    <property type="entry name" value="Cyt_b561_FRRS1_like"/>
    <property type="match status" value="1"/>
</dbReference>
<evidence type="ECO:0000256" key="5">
    <source>
        <dbReference type="ARBA" id="ARBA00022982"/>
    </source>
</evidence>
<dbReference type="PANTHER" id="PTHR23130">
    <property type="entry name" value="CYTOCHROME B561 AND DOMON DOMAIN-CONTAINING PROTEIN"/>
    <property type="match status" value="1"/>
</dbReference>
<name>A0A2I4DXM9_JUGRE</name>
<evidence type="ECO:0000256" key="1">
    <source>
        <dbReference type="ARBA" id="ARBA00004370"/>
    </source>
</evidence>
<comment type="subcellular location">
    <subcellularLocation>
        <location evidence="1">Membrane</location>
    </subcellularLocation>
</comment>
<dbReference type="PROSITE" id="PS50939">
    <property type="entry name" value="CYTOCHROME_B561"/>
    <property type="match status" value="1"/>
</dbReference>
<evidence type="ECO:0000256" key="3">
    <source>
        <dbReference type="ARBA" id="ARBA00022692"/>
    </source>
</evidence>
<sequence length="405" mass="45367">MSSSTKPVTLAILLAFLPVLFSVAHSSSCSLHFSEMAKTINITQCKKLATLGAEFGWSVSSANHSETRIEIILGASLHSETGWLAWGVNPGKMPQMVGTRAIIGIRQQNESLVINTYNITRDTKLGCQLLPTENMQDVKFSRMGVNYIGERRYMIINATLYLPLRDYNVSKLSHVWQVGHHAEGWQPMMHAASLQNVDSTETLDMNNGNAQSVGQHRHHLRHVHGILNIVGWGVMLPIGVIVARYCRIYPFKINGEETWFYIHVSCQIAGYVIGTTAWGIGLGLGHTSRYYIFRTHRLLGISIFTFATLQILALRLKPKPDDDYRKHWNMYHHLLGYLLLAGISVNIFQGINILDHDGTWKWAYIGVLVAFAAITLGLEIYTWNKFISDRRPPGAKKGIQGNVGA</sequence>
<dbReference type="OrthoDB" id="19261at2759"/>
<protein>
    <recommendedName>
        <fullName evidence="8">Cytochrome b561 and DOMON domain-containing protein</fullName>
    </recommendedName>
</protein>
<gene>
    <name evidence="10" type="primary">LOC108984414</name>
</gene>
<evidence type="ECO:0000256" key="6">
    <source>
        <dbReference type="ARBA" id="ARBA00022989"/>
    </source>
</evidence>
<dbReference type="GO" id="GO:0016020">
    <property type="term" value="C:membrane"/>
    <property type="evidence" value="ECO:0007669"/>
    <property type="project" value="UniProtKB-SubCell"/>
</dbReference>
<dbReference type="Gramene" id="Jr02_24720_p1">
    <property type="protein sequence ID" value="cds.Jr02_24720_p1"/>
    <property type="gene ID" value="Jr02_24720"/>
</dbReference>
<dbReference type="InterPro" id="IPR045265">
    <property type="entry name" value="AIR12_DOMON"/>
</dbReference>
<keyword evidence="6" id="KW-1133">Transmembrane helix</keyword>
<dbReference type="GeneID" id="108984414"/>
<dbReference type="InterPro" id="IPR017214">
    <property type="entry name" value="UCP037471"/>
</dbReference>
<dbReference type="Proteomes" id="UP000235220">
    <property type="component" value="Chromosome 2"/>
</dbReference>